<dbReference type="PANTHER" id="PTHR30026:SF20">
    <property type="entry name" value="OUTER MEMBRANE PROTEIN TOLC"/>
    <property type="match status" value="1"/>
</dbReference>
<comment type="caution">
    <text evidence="8">The sequence shown here is derived from an EMBL/GenBank/DDBJ whole genome shotgun (WGS) entry which is preliminary data.</text>
</comment>
<evidence type="ECO:0000256" key="7">
    <source>
        <dbReference type="ARBA" id="ARBA00023237"/>
    </source>
</evidence>
<evidence type="ECO:0000313" key="9">
    <source>
        <dbReference type="Proteomes" id="UP000297540"/>
    </source>
</evidence>
<dbReference type="OrthoDB" id="940457at2"/>
<organism evidence="8 9">
    <name type="scientific">Mucilaginibacter psychrotolerans</name>
    <dbReference type="NCBI Taxonomy" id="1524096"/>
    <lineage>
        <taxon>Bacteria</taxon>
        <taxon>Pseudomonadati</taxon>
        <taxon>Bacteroidota</taxon>
        <taxon>Sphingobacteriia</taxon>
        <taxon>Sphingobacteriales</taxon>
        <taxon>Sphingobacteriaceae</taxon>
        <taxon>Mucilaginibacter</taxon>
    </lineage>
</organism>
<dbReference type="GO" id="GO:0009279">
    <property type="term" value="C:cell outer membrane"/>
    <property type="evidence" value="ECO:0007669"/>
    <property type="project" value="UniProtKB-SubCell"/>
</dbReference>
<protein>
    <submittedName>
        <fullName evidence="8">TolC family protein</fullName>
    </submittedName>
</protein>
<name>A0A4Y8SC08_9SPHI</name>
<dbReference type="GO" id="GO:0015562">
    <property type="term" value="F:efflux transmembrane transporter activity"/>
    <property type="evidence" value="ECO:0007669"/>
    <property type="project" value="InterPro"/>
</dbReference>
<comment type="similarity">
    <text evidence="2">Belongs to the outer membrane factor (OMF) (TC 1.B.17) family.</text>
</comment>
<dbReference type="EMBL" id="SOZE01000017">
    <property type="protein sequence ID" value="TFF36127.1"/>
    <property type="molecule type" value="Genomic_DNA"/>
</dbReference>
<keyword evidence="7" id="KW-0998">Cell outer membrane</keyword>
<evidence type="ECO:0000256" key="1">
    <source>
        <dbReference type="ARBA" id="ARBA00004442"/>
    </source>
</evidence>
<keyword evidence="4" id="KW-1134">Transmembrane beta strand</keyword>
<evidence type="ECO:0000256" key="3">
    <source>
        <dbReference type="ARBA" id="ARBA00022448"/>
    </source>
</evidence>
<dbReference type="SUPFAM" id="SSF56954">
    <property type="entry name" value="Outer membrane efflux proteins (OEP)"/>
    <property type="match status" value="1"/>
</dbReference>
<dbReference type="Proteomes" id="UP000297540">
    <property type="component" value="Unassembled WGS sequence"/>
</dbReference>
<dbReference type="PANTHER" id="PTHR30026">
    <property type="entry name" value="OUTER MEMBRANE PROTEIN TOLC"/>
    <property type="match status" value="1"/>
</dbReference>
<keyword evidence="5" id="KW-0812">Transmembrane</keyword>
<keyword evidence="6" id="KW-0472">Membrane</keyword>
<dbReference type="InterPro" id="IPR003423">
    <property type="entry name" value="OMP_efflux"/>
</dbReference>
<evidence type="ECO:0000256" key="2">
    <source>
        <dbReference type="ARBA" id="ARBA00007613"/>
    </source>
</evidence>
<keyword evidence="9" id="KW-1185">Reference proteome</keyword>
<reference evidence="8 9" key="1">
    <citation type="journal article" date="2017" name="Int. J. Syst. Evol. Microbiol.">
        <title>Mucilaginibacterpsychrotolerans sp. nov., isolated from peatlands.</title>
        <authorList>
            <person name="Deng Y."/>
            <person name="Shen L."/>
            <person name="Xu B."/>
            <person name="Liu Y."/>
            <person name="Gu Z."/>
            <person name="Liu H."/>
            <person name="Zhou Y."/>
        </authorList>
    </citation>
    <scope>NUCLEOTIDE SEQUENCE [LARGE SCALE GENOMIC DNA]</scope>
    <source>
        <strain evidence="8 9">NH7-4</strain>
    </source>
</reference>
<dbReference type="InterPro" id="IPR051906">
    <property type="entry name" value="TolC-like"/>
</dbReference>
<evidence type="ECO:0000256" key="4">
    <source>
        <dbReference type="ARBA" id="ARBA00022452"/>
    </source>
</evidence>
<keyword evidence="3" id="KW-0813">Transport</keyword>
<evidence type="ECO:0000256" key="6">
    <source>
        <dbReference type="ARBA" id="ARBA00023136"/>
    </source>
</evidence>
<evidence type="ECO:0000313" key="8">
    <source>
        <dbReference type="EMBL" id="TFF36127.1"/>
    </source>
</evidence>
<sequence>MTFKKSFSFLILLFSVNYTYCQSALTLSLKDAIHLSQINSLDYKISVNTARSAFWNYKNYKSSFLPKLSLSGYTPDYYRSINSITLPSGQISFVGQNVANSSLFLNFAQNIGLTGGNIAIGSSLSRLDNFGNYNNTSYTSIPFTLSYFQDNLFYNDFKWQKQIEPLKLQEARRGYVENLENISLNTVSQYFDLLLANIQLKLDQQNLKNIDTLVKITKARSEIGTVQLNEVLQSKVSLLNAKSALANSTLNVETAQQSLIRYLNIDKSQLIELTIPDSITQFEIARGAALEQAHYNRKYIVEFKRRRLEAEQALSRTKSETGPKISIRANIGLTQTGGTLGQSYRDLLMNQSVTVGINIPIIDWGVNRSNRKRAEANLELEKNNIAQQELAAEQEINYQIMKWEMQNNQISISKEVRTLAQQRYDIARQKYALGSITYTDFNNAQLEKDRAITDYINNLRNYWSMYYLIRRLTLYDFERNKKIDLIDFSKDADW</sequence>
<gene>
    <name evidence="8" type="ORF">E2R66_16410</name>
</gene>
<dbReference type="GO" id="GO:0015288">
    <property type="term" value="F:porin activity"/>
    <property type="evidence" value="ECO:0007669"/>
    <property type="project" value="TreeGrafter"/>
</dbReference>
<dbReference type="RefSeq" id="WP_133232462.1">
    <property type="nucleotide sequence ID" value="NZ_SOZE01000017.1"/>
</dbReference>
<dbReference type="AlphaFoldDB" id="A0A4Y8SC08"/>
<evidence type="ECO:0000256" key="5">
    <source>
        <dbReference type="ARBA" id="ARBA00022692"/>
    </source>
</evidence>
<dbReference type="Gene3D" id="1.20.1600.10">
    <property type="entry name" value="Outer membrane efflux proteins (OEP)"/>
    <property type="match status" value="1"/>
</dbReference>
<dbReference type="Pfam" id="PF02321">
    <property type="entry name" value="OEP"/>
    <property type="match status" value="2"/>
</dbReference>
<dbReference type="GO" id="GO:1990281">
    <property type="term" value="C:efflux pump complex"/>
    <property type="evidence" value="ECO:0007669"/>
    <property type="project" value="TreeGrafter"/>
</dbReference>
<accession>A0A4Y8SC08</accession>
<proteinExistence type="inferred from homology"/>
<comment type="subcellular location">
    <subcellularLocation>
        <location evidence="1">Cell outer membrane</location>
    </subcellularLocation>
</comment>